<evidence type="ECO:0000313" key="12">
    <source>
        <dbReference type="EMBL" id="AIJ08078.1"/>
    </source>
</evidence>
<name>A0A076LN80_9GAMM</name>
<dbReference type="Pfam" id="PF02518">
    <property type="entry name" value="HATPase_c"/>
    <property type="match status" value="1"/>
</dbReference>
<evidence type="ECO:0000256" key="8">
    <source>
        <dbReference type="ARBA" id="ARBA00023012"/>
    </source>
</evidence>
<evidence type="ECO:0000256" key="3">
    <source>
        <dbReference type="ARBA" id="ARBA00022553"/>
    </source>
</evidence>
<dbReference type="InterPro" id="IPR050482">
    <property type="entry name" value="Sensor_HK_TwoCompSys"/>
</dbReference>
<proteinExistence type="predicted"/>
<keyword evidence="6 12" id="KW-0418">Kinase</keyword>
<dbReference type="Gene3D" id="3.30.565.10">
    <property type="entry name" value="Histidine kinase-like ATPase, C-terminal domain"/>
    <property type="match status" value="1"/>
</dbReference>
<dbReference type="Proteomes" id="UP000028681">
    <property type="component" value="Chromosome"/>
</dbReference>
<dbReference type="InterPro" id="IPR005467">
    <property type="entry name" value="His_kinase_dom"/>
</dbReference>
<dbReference type="EC" id="2.7.13.3" evidence="12"/>
<feature type="transmembrane region" description="Helical" evidence="10">
    <location>
        <begin position="12"/>
        <end position="43"/>
    </location>
</feature>
<evidence type="ECO:0000256" key="5">
    <source>
        <dbReference type="ARBA" id="ARBA00022692"/>
    </source>
</evidence>
<dbReference type="NCBIfam" id="NF008649">
    <property type="entry name" value="PRK11644.1"/>
    <property type="match status" value="1"/>
</dbReference>
<keyword evidence="3" id="KW-0597">Phosphoprotein</keyword>
<dbReference type="InterPro" id="IPR007895">
    <property type="entry name" value="MASE1"/>
</dbReference>
<dbReference type="EMBL" id="CP006664">
    <property type="protein sequence ID" value="AIJ08078.1"/>
    <property type="molecule type" value="Genomic_DNA"/>
</dbReference>
<dbReference type="HOGENOM" id="CLU_041023_0_0_6"/>
<evidence type="ECO:0000256" key="7">
    <source>
        <dbReference type="ARBA" id="ARBA00022989"/>
    </source>
</evidence>
<evidence type="ECO:0000256" key="6">
    <source>
        <dbReference type="ARBA" id="ARBA00022777"/>
    </source>
</evidence>
<feature type="transmembrane region" description="Helical" evidence="10">
    <location>
        <begin position="118"/>
        <end position="136"/>
    </location>
</feature>
<dbReference type="AlphaFoldDB" id="A0A076LN80"/>
<dbReference type="KEGG" id="ete:ETEE_1629"/>
<dbReference type="PANTHER" id="PTHR24421">
    <property type="entry name" value="NITRATE/NITRITE SENSOR PROTEIN NARX-RELATED"/>
    <property type="match status" value="1"/>
</dbReference>
<evidence type="ECO:0000256" key="2">
    <source>
        <dbReference type="ARBA" id="ARBA00022475"/>
    </source>
</evidence>
<evidence type="ECO:0000256" key="10">
    <source>
        <dbReference type="SAM" id="Phobius"/>
    </source>
</evidence>
<dbReference type="InterPro" id="IPR003594">
    <property type="entry name" value="HATPase_dom"/>
</dbReference>
<feature type="domain" description="Histidine kinase" evidence="11">
    <location>
        <begin position="316"/>
        <end position="504"/>
    </location>
</feature>
<feature type="transmembrane region" description="Helical" evidence="10">
    <location>
        <begin position="143"/>
        <end position="165"/>
    </location>
</feature>
<feature type="transmembrane region" description="Helical" evidence="10">
    <location>
        <begin position="79"/>
        <end position="98"/>
    </location>
</feature>
<comment type="subcellular location">
    <subcellularLocation>
        <location evidence="1">Cell membrane</location>
        <topology evidence="1">Multi-pass membrane protein</topology>
    </subcellularLocation>
</comment>
<dbReference type="PANTHER" id="PTHR24421:SF58">
    <property type="entry name" value="SIGNAL TRANSDUCTION HISTIDINE-PROTEIN KINASE_PHOSPHATASE UHPB"/>
    <property type="match status" value="1"/>
</dbReference>
<keyword evidence="4 12" id="KW-0808">Transferase</keyword>
<dbReference type="GeneID" id="33939248"/>
<evidence type="ECO:0000259" key="11">
    <source>
        <dbReference type="PROSITE" id="PS50109"/>
    </source>
</evidence>
<dbReference type="Pfam" id="PF05231">
    <property type="entry name" value="MASE1"/>
    <property type="match status" value="1"/>
</dbReference>
<evidence type="ECO:0000256" key="9">
    <source>
        <dbReference type="ARBA" id="ARBA00023136"/>
    </source>
</evidence>
<keyword evidence="8" id="KW-0902">Two-component regulatory system</keyword>
<evidence type="ECO:0000256" key="1">
    <source>
        <dbReference type="ARBA" id="ARBA00004651"/>
    </source>
</evidence>
<dbReference type="GO" id="GO:0046983">
    <property type="term" value="F:protein dimerization activity"/>
    <property type="evidence" value="ECO:0007669"/>
    <property type="project" value="InterPro"/>
</dbReference>
<dbReference type="RefSeq" id="WP_034164025.1">
    <property type="nucleotide sequence ID" value="NZ_CP006664.1"/>
</dbReference>
<organism evidence="12 13">
    <name type="scientific">Edwardsiella anguillarum ET080813</name>
    <dbReference type="NCBI Taxonomy" id="667120"/>
    <lineage>
        <taxon>Bacteria</taxon>
        <taxon>Pseudomonadati</taxon>
        <taxon>Pseudomonadota</taxon>
        <taxon>Gammaproteobacteria</taxon>
        <taxon>Enterobacterales</taxon>
        <taxon>Hafniaceae</taxon>
        <taxon>Edwardsiella</taxon>
    </lineage>
</organism>
<evidence type="ECO:0000256" key="4">
    <source>
        <dbReference type="ARBA" id="ARBA00022679"/>
    </source>
</evidence>
<dbReference type="PROSITE" id="PS50109">
    <property type="entry name" value="HIS_KIN"/>
    <property type="match status" value="1"/>
</dbReference>
<dbReference type="Pfam" id="PF07730">
    <property type="entry name" value="HisKA_3"/>
    <property type="match status" value="1"/>
</dbReference>
<accession>A0A076LN80</accession>
<dbReference type="InterPro" id="IPR036890">
    <property type="entry name" value="HATPase_C_sf"/>
</dbReference>
<dbReference type="CDD" id="cd16917">
    <property type="entry name" value="HATPase_UhpB-NarQ-NarX-like"/>
    <property type="match status" value="1"/>
</dbReference>
<keyword evidence="9 10" id="KW-0472">Membrane</keyword>
<gene>
    <name evidence="12" type="primary">uhpB</name>
    <name evidence="12" type="ORF">ETEE_1629</name>
</gene>
<keyword evidence="2" id="KW-1003">Cell membrane</keyword>
<evidence type="ECO:0000313" key="13">
    <source>
        <dbReference type="Proteomes" id="UP000028681"/>
    </source>
</evidence>
<dbReference type="GO" id="GO:0005886">
    <property type="term" value="C:plasma membrane"/>
    <property type="evidence" value="ECO:0007669"/>
    <property type="project" value="UniProtKB-SubCell"/>
</dbReference>
<dbReference type="SUPFAM" id="SSF55874">
    <property type="entry name" value="ATPase domain of HSP90 chaperone/DNA topoisomerase II/histidine kinase"/>
    <property type="match status" value="1"/>
</dbReference>
<dbReference type="GO" id="GO:0000155">
    <property type="term" value="F:phosphorelay sensor kinase activity"/>
    <property type="evidence" value="ECO:0007669"/>
    <property type="project" value="InterPro"/>
</dbReference>
<sequence>MQRLISSIAIFFCYTIAGFCLWAIGAALVTAPVDALLLFPFGLRMGILLQTPRRYWPGILAGDVAVQLFLSYQLGGGGWLWGTLGGLLLCMALAWASGDWLRRQQRQEVEWRWPLQQGALVALAALLQALSWSLATGAMPGPALLLGLCGGLTVAPTCLLIWHYLAQQIWLPLTPGILHRPVNLRLRHIGGYLLLFALSLWLQHLAQHADLRRFVPFCLAIPIVFMSYRYGWQGALLATLLNGVVLIATEPQGDAPHRDLLLSLLAQSLTGMLLGAGIERQRDLNRQLAQRLAENRSLARSLVMAQEMTRREIARELHDEVGQTITVIRTQAGIIRRLSDEPRLLASAEAIENHALRVYDGVHDLLAQLWPASLSNLPLSAALSALLRDLAPPEQGTTARLRWHIDDAALDDTLKITLYRLCQEGVTNACRHARASHIEVEGWQDADGLLHVSICDDGCGVDTLSLTPGYGLRGLRERICAMGGELRLESHQGTRLAVILPAVLSGEVEN</sequence>
<dbReference type="SMART" id="SM00387">
    <property type="entry name" value="HATPase_c"/>
    <property type="match status" value="1"/>
</dbReference>
<dbReference type="Gene3D" id="1.20.5.1930">
    <property type="match status" value="1"/>
</dbReference>
<reference evidence="12 13" key="1">
    <citation type="journal article" date="2012" name="PLoS ONE">
        <title>Edwardsiella comparative phylogenomics reveal the new intra/inter-species taxonomic relationships, virulence evolution and niche adaptation mechanisms.</title>
        <authorList>
            <person name="Yang M."/>
            <person name="Lv Y."/>
            <person name="Xiao J."/>
            <person name="Wu H."/>
            <person name="Zheng H."/>
            <person name="Liu Q."/>
            <person name="Zhang Y."/>
            <person name="Wang Q."/>
        </authorList>
    </citation>
    <scope>NUCLEOTIDE SEQUENCE [LARGE SCALE GENOMIC DNA]</scope>
    <source>
        <strain evidence="13">080813</strain>
    </source>
</reference>
<dbReference type="InterPro" id="IPR011712">
    <property type="entry name" value="Sig_transdc_His_kin_sub3_dim/P"/>
</dbReference>
<protein>
    <submittedName>
        <fullName evidence="12">Sensor histidine protein kinase UhpB, glucose-6-phosphate specific</fullName>
        <ecNumber evidence="12">2.7.13.3</ecNumber>
    </submittedName>
</protein>
<keyword evidence="7 10" id="KW-1133">Transmembrane helix</keyword>
<feature type="transmembrane region" description="Helical" evidence="10">
    <location>
        <begin position="185"/>
        <end position="202"/>
    </location>
</feature>
<keyword evidence="5 10" id="KW-0812">Transmembrane</keyword>